<dbReference type="Pfam" id="PF01764">
    <property type="entry name" value="Lipase_3"/>
    <property type="match status" value="1"/>
</dbReference>
<dbReference type="GeneID" id="39982454"/>
<dbReference type="Gene3D" id="3.40.50.1820">
    <property type="entry name" value="alpha/beta hydrolase"/>
    <property type="match status" value="1"/>
</dbReference>
<dbReference type="InterPro" id="IPR002921">
    <property type="entry name" value="Fungal_lipase-type"/>
</dbReference>
<dbReference type="STRING" id="67003.A0A1X0P5Q0"/>
<dbReference type="OrthoDB" id="249518at2759"/>
<evidence type="ECO:0000313" key="4">
    <source>
        <dbReference type="Proteomes" id="UP000192257"/>
    </source>
</evidence>
<evidence type="ECO:0000256" key="1">
    <source>
        <dbReference type="SAM" id="MobiDB-lite"/>
    </source>
</evidence>
<feature type="compositionally biased region" description="Basic and acidic residues" evidence="1">
    <location>
        <begin position="438"/>
        <end position="451"/>
    </location>
</feature>
<evidence type="ECO:0000259" key="2">
    <source>
        <dbReference type="Pfam" id="PF01764"/>
    </source>
</evidence>
<dbReference type="AlphaFoldDB" id="A0A1X0P5Q0"/>
<proteinExistence type="predicted"/>
<organism evidence="3 4">
    <name type="scientific">Trypanosoma theileri</name>
    <dbReference type="NCBI Taxonomy" id="67003"/>
    <lineage>
        <taxon>Eukaryota</taxon>
        <taxon>Discoba</taxon>
        <taxon>Euglenozoa</taxon>
        <taxon>Kinetoplastea</taxon>
        <taxon>Metakinetoplastina</taxon>
        <taxon>Trypanosomatida</taxon>
        <taxon>Trypanosomatidae</taxon>
        <taxon>Trypanosoma</taxon>
    </lineage>
</organism>
<dbReference type="Proteomes" id="UP000192257">
    <property type="component" value="Unassembled WGS sequence"/>
</dbReference>
<feature type="domain" description="Fungal lipase-type" evidence="2">
    <location>
        <begin position="270"/>
        <end position="363"/>
    </location>
</feature>
<evidence type="ECO:0000313" key="3">
    <source>
        <dbReference type="EMBL" id="ORC92266.1"/>
    </source>
</evidence>
<dbReference type="VEuPathDB" id="TriTrypDB:TM35_000044800"/>
<sequence>MSVSRAVRRDTCAAYRRLLGVVHQVARDCPLHQTEGLTRYVAARFFDAAEHNRRRYLKLYEQKLTPRSRRGRQQQQQKQKSLEIQYERYISKELQKVHNMTEQLLLAPGNRALTSMLQVLSAGVGNIHYQQTIEGNYFQYSQFENKKAERNEVDEEAVAERQNRIMQHALIPYGERLAFLHRLERKDGSDKIEQKQQNTLTSWQVTESIIGTRSGVTAHHVSHGKEDMVLEVDETYNKQIVYLRCEPYDWEHEVERLEITEAEEVRGTIFHAEYLSVAQRLADALLAETPLHAYRSTVVVGHGVGGAVGFCLALLLHVRGFDVKNCVSFGSPKAVQRTLERYIHAINPIRVVLEGDPLVELPVTGAEGDPFVHHGEILVMGSPTMQQEEEGEKKEIEKEKREEQNDVKNISSSNDSLTADVLSDLLEPDMQLVTQESRGGKEDMEDNKNDNEETDETEEDISRISQITAERYSVNYTADHYIDRLVDTTIPLTYAEGDEVWDEGDYAQMRREAGGHPHVMESQKWREERKSPL</sequence>
<gene>
    <name evidence="3" type="ORF">TM35_000044800</name>
</gene>
<accession>A0A1X0P5Q0</accession>
<dbReference type="GO" id="GO:0006629">
    <property type="term" value="P:lipid metabolic process"/>
    <property type="evidence" value="ECO:0007669"/>
    <property type="project" value="InterPro"/>
</dbReference>
<dbReference type="RefSeq" id="XP_028886332.1">
    <property type="nucleotide sequence ID" value="XM_029022674.1"/>
</dbReference>
<dbReference type="SUPFAM" id="SSF53474">
    <property type="entry name" value="alpha/beta-Hydrolases"/>
    <property type="match status" value="1"/>
</dbReference>
<feature type="region of interest" description="Disordered" evidence="1">
    <location>
        <begin position="380"/>
        <end position="414"/>
    </location>
</feature>
<dbReference type="EMBL" id="NBCO01000004">
    <property type="protein sequence ID" value="ORC92266.1"/>
    <property type="molecule type" value="Genomic_DNA"/>
</dbReference>
<protein>
    <recommendedName>
        <fullName evidence="2">Fungal lipase-type domain-containing protein</fullName>
    </recommendedName>
</protein>
<name>A0A1X0P5Q0_9TRYP</name>
<keyword evidence="4" id="KW-1185">Reference proteome</keyword>
<reference evidence="3 4" key="1">
    <citation type="submission" date="2017-03" db="EMBL/GenBank/DDBJ databases">
        <title>An alternative strategy for trypanosome survival in the mammalian bloodstream revealed through genome and transcriptome analysis of the ubiquitous bovine parasite Trypanosoma (Megatrypanum) theileri.</title>
        <authorList>
            <person name="Kelly S."/>
            <person name="Ivens A."/>
            <person name="Mott A."/>
            <person name="O'Neill E."/>
            <person name="Emms D."/>
            <person name="Macleod O."/>
            <person name="Voorheis P."/>
            <person name="Matthews J."/>
            <person name="Matthews K."/>
            <person name="Carrington M."/>
        </authorList>
    </citation>
    <scope>NUCLEOTIDE SEQUENCE [LARGE SCALE GENOMIC DNA]</scope>
    <source>
        <strain evidence="3">Edinburgh</strain>
    </source>
</reference>
<feature type="region of interest" description="Disordered" evidence="1">
    <location>
        <begin position="512"/>
        <end position="533"/>
    </location>
</feature>
<dbReference type="InterPro" id="IPR029058">
    <property type="entry name" value="AB_hydrolase_fold"/>
</dbReference>
<feature type="compositionally biased region" description="Basic and acidic residues" evidence="1">
    <location>
        <begin position="391"/>
        <end position="406"/>
    </location>
</feature>
<comment type="caution">
    <text evidence="3">The sequence shown here is derived from an EMBL/GenBank/DDBJ whole genome shotgun (WGS) entry which is preliminary data.</text>
</comment>
<feature type="region of interest" description="Disordered" evidence="1">
    <location>
        <begin position="435"/>
        <end position="462"/>
    </location>
</feature>